<dbReference type="SUPFAM" id="SSF69318">
    <property type="entry name" value="Integrin alpha N-terminal domain"/>
    <property type="match status" value="1"/>
</dbReference>
<name>A0A2H0X8C7_UNCKA</name>
<protein>
    <recommendedName>
        <fullName evidence="3">VCBS repeat-containing protein</fullName>
    </recommendedName>
</protein>
<comment type="caution">
    <text evidence="1">The sequence shown here is derived from an EMBL/GenBank/DDBJ whole genome shotgun (WGS) entry which is preliminary data.</text>
</comment>
<gene>
    <name evidence="1" type="ORF">COT51_04045</name>
</gene>
<dbReference type="Proteomes" id="UP000231098">
    <property type="component" value="Unassembled WGS sequence"/>
</dbReference>
<sequence length="202" mass="23079">MNFALLFSVLVFIFSSFASRRLPVVSEQADLDNNSAQETYKLENGRLFVSENSKLVWQSPIDWRVDSFVLADANNDGVTDINMSVWKRGNYGSSRPFWVKENDMSIKNHFFVFDFLKGAVRPVWQSSNLEAPNCDFTFADIDSDGKNDLVVIEGKYTRNFKCVGNYIAIWKWNGWGFSNEWRGEKGSYSDFGSSAVTSFLAY</sequence>
<evidence type="ECO:0000313" key="2">
    <source>
        <dbReference type="Proteomes" id="UP000231098"/>
    </source>
</evidence>
<accession>A0A2H0X8C7</accession>
<dbReference type="AlphaFoldDB" id="A0A2H0X8C7"/>
<organism evidence="1 2">
    <name type="scientific">candidate division WWE3 bacterium CG08_land_8_20_14_0_20_41_15</name>
    <dbReference type="NCBI Taxonomy" id="1975086"/>
    <lineage>
        <taxon>Bacteria</taxon>
        <taxon>Katanobacteria</taxon>
    </lineage>
</organism>
<dbReference type="InterPro" id="IPR028994">
    <property type="entry name" value="Integrin_alpha_N"/>
</dbReference>
<proteinExistence type="predicted"/>
<evidence type="ECO:0000313" key="1">
    <source>
        <dbReference type="EMBL" id="PIS21190.1"/>
    </source>
</evidence>
<reference evidence="2" key="1">
    <citation type="submission" date="2017-09" db="EMBL/GenBank/DDBJ databases">
        <title>Depth-based differentiation of microbial function through sediment-hosted aquifers and enrichment of novel symbionts in the deep terrestrial subsurface.</title>
        <authorList>
            <person name="Probst A.J."/>
            <person name="Ladd B."/>
            <person name="Jarett J.K."/>
            <person name="Geller-Mcgrath D.E."/>
            <person name="Sieber C.M.K."/>
            <person name="Emerson J.B."/>
            <person name="Anantharaman K."/>
            <person name="Thomas B.C."/>
            <person name="Malmstrom R."/>
            <person name="Stieglmeier M."/>
            <person name="Klingl A."/>
            <person name="Woyke T."/>
            <person name="Ryan C.M."/>
            <person name="Banfield J.F."/>
        </authorList>
    </citation>
    <scope>NUCLEOTIDE SEQUENCE [LARGE SCALE GENOMIC DNA]</scope>
</reference>
<evidence type="ECO:0008006" key="3">
    <source>
        <dbReference type="Google" id="ProtNLM"/>
    </source>
</evidence>
<dbReference type="EMBL" id="PEYV01000067">
    <property type="protein sequence ID" value="PIS21190.1"/>
    <property type="molecule type" value="Genomic_DNA"/>
</dbReference>